<sequence length="266" mass="28386">MPDYAIADDGARIAFAERGTGVPVLLIAGQATGMHGWGPFADALAEDFRVIVFDHRGIGASDLGEAGRYTTRAFAQDAVAVLDAAGVSAAHVVGHSMGGRVAQWLAADDPERVRRLVLIATTASDRSGEKRDPAVIADLLSGDRARMTPLFFDADWVVAHPETVDAFFTRTATREALRGHFAASRDHDAREALAGIRAETLVLHGDHDALTPLAQARPLAEAIPHATLRAFDAGHGLHLDTPEVLTAVREFLLPVPPPRATVRPRP</sequence>
<gene>
    <name evidence="2" type="ORF">FHX33_000419</name>
</gene>
<dbReference type="PRINTS" id="PR00111">
    <property type="entry name" value="ABHYDROLASE"/>
</dbReference>
<organism evidence="2 3">
    <name type="scientific">Leifsonia aquatica</name>
    <name type="common">Corynebacterium aquaticum</name>
    <dbReference type="NCBI Taxonomy" id="144185"/>
    <lineage>
        <taxon>Bacteria</taxon>
        <taxon>Bacillati</taxon>
        <taxon>Actinomycetota</taxon>
        <taxon>Actinomycetes</taxon>
        <taxon>Micrococcales</taxon>
        <taxon>Microbacteriaceae</taxon>
        <taxon>Leifsonia</taxon>
    </lineage>
</organism>
<comment type="caution">
    <text evidence="2">The sequence shown here is derived from an EMBL/GenBank/DDBJ whole genome shotgun (WGS) entry which is preliminary data.</text>
</comment>
<dbReference type="EMBL" id="JACHVP010000001">
    <property type="protein sequence ID" value="MBB2965687.1"/>
    <property type="molecule type" value="Genomic_DNA"/>
</dbReference>
<evidence type="ECO:0000313" key="2">
    <source>
        <dbReference type="EMBL" id="MBB2965687.1"/>
    </source>
</evidence>
<dbReference type="RefSeq" id="WP_183428108.1">
    <property type="nucleotide sequence ID" value="NZ_JACHVP010000001.1"/>
</dbReference>
<dbReference type="InterPro" id="IPR000073">
    <property type="entry name" value="AB_hydrolase_1"/>
</dbReference>
<dbReference type="Proteomes" id="UP000538196">
    <property type="component" value="Unassembled WGS sequence"/>
</dbReference>
<dbReference type="GO" id="GO:0003824">
    <property type="term" value="F:catalytic activity"/>
    <property type="evidence" value="ECO:0007669"/>
    <property type="project" value="UniProtKB-ARBA"/>
</dbReference>
<dbReference type="PANTHER" id="PTHR43433">
    <property type="entry name" value="HYDROLASE, ALPHA/BETA FOLD FAMILY PROTEIN"/>
    <property type="match status" value="1"/>
</dbReference>
<dbReference type="InterPro" id="IPR029058">
    <property type="entry name" value="AB_hydrolase_fold"/>
</dbReference>
<accession>A0A7W4UTB3</accession>
<reference evidence="2 3" key="1">
    <citation type="submission" date="2020-08" db="EMBL/GenBank/DDBJ databases">
        <title>Sequencing the genomes of 1000 actinobacteria strains.</title>
        <authorList>
            <person name="Klenk H.-P."/>
        </authorList>
    </citation>
    <scope>NUCLEOTIDE SEQUENCE [LARGE SCALE GENOMIC DNA]</scope>
    <source>
        <strain evidence="2 3">DSM 20146</strain>
    </source>
</reference>
<dbReference type="SUPFAM" id="SSF53474">
    <property type="entry name" value="alpha/beta-Hydrolases"/>
    <property type="match status" value="1"/>
</dbReference>
<protein>
    <submittedName>
        <fullName evidence="2">Pimeloyl-ACP methyl ester carboxylesterase</fullName>
    </submittedName>
</protein>
<dbReference type="InterPro" id="IPR050471">
    <property type="entry name" value="AB_hydrolase"/>
</dbReference>
<proteinExistence type="predicted"/>
<dbReference type="AlphaFoldDB" id="A0A7W4UTB3"/>
<dbReference type="Pfam" id="PF00561">
    <property type="entry name" value="Abhydrolase_1"/>
    <property type="match status" value="1"/>
</dbReference>
<keyword evidence="3" id="KW-1185">Reference proteome</keyword>
<feature type="domain" description="AB hydrolase-1" evidence="1">
    <location>
        <begin position="23"/>
        <end position="240"/>
    </location>
</feature>
<name>A0A7W4UTB3_LEIAQ</name>
<evidence type="ECO:0000259" key="1">
    <source>
        <dbReference type="Pfam" id="PF00561"/>
    </source>
</evidence>
<dbReference type="Gene3D" id="3.40.50.1820">
    <property type="entry name" value="alpha/beta hydrolase"/>
    <property type="match status" value="1"/>
</dbReference>
<evidence type="ECO:0000313" key="3">
    <source>
        <dbReference type="Proteomes" id="UP000538196"/>
    </source>
</evidence>
<dbReference type="PANTHER" id="PTHR43433:SF5">
    <property type="entry name" value="AB HYDROLASE-1 DOMAIN-CONTAINING PROTEIN"/>
    <property type="match status" value="1"/>
</dbReference>